<evidence type="ECO:0000256" key="5">
    <source>
        <dbReference type="ARBA" id="ARBA00022694"/>
    </source>
</evidence>
<evidence type="ECO:0000256" key="4">
    <source>
        <dbReference type="ARBA" id="ARBA00022691"/>
    </source>
</evidence>
<dbReference type="Gene3D" id="3.40.50.150">
    <property type="entry name" value="Vaccinia Virus protein VP39"/>
    <property type="match status" value="1"/>
</dbReference>
<feature type="region of interest" description="Disordered" evidence="7">
    <location>
        <begin position="121"/>
        <end position="152"/>
    </location>
</feature>
<evidence type="ECO:0000256" key="2">
    <source>
        <dbReference type="ARBA" id="ARBA00022603"/>
    </source>
</evidence>
<dbReference type="InterPro" id="IPR029063">
    <property type="entry name" value="SAM-dependent_MTases_sf"/>
</dbReference>
<dbReference type="EMBL" id="JAGEUA010000010">
    <property type="protein sequence ID" value="KAL0963831.1"/>
    <property type="molecule type" value="Genomic_DNA"/>
</dbReference>
<dbReference type="EC" id="2.1.1.-" evidence="6"/>
<organism evidence="9 10">
    <name type="scientific">Umbra pygmaea</name>
    <name type="common">Eastern mudminnow</name>
    <dbReference type="NCBI Taxonomy" id="75934"/>
    <lineage>
        <taxon>Eukaryota</taxon>
        <taxon>Metazoa</taxon>
        <taxon>Chordata</taxon>
        <taxon>Craniata</taxon>
        <taxon>Vertebrata</taxon>
        <taxon>Euteleostomi</taxon>
        <taxon>Actinopterygii</taxon>
        <taxon>Neopterygii</taxon>
        <taxon>Teleostei</taxon>
        <taxon>Protacanthopterygii</taxon>
        <taxon>Esociformes</taxon>
        <taxon>Umbridae</taxon>
        <taxon>Umbra</taxon>
    </lineage>
</organism>
<feature type="domain" description="Methyltransferase type 12" evidence="8">
    <location>
        <begin position="191"/>
        <end position="293"/>
    </location>
</feature>
<protein>
    <recommendedName>
        <fullName evidence="6">tRNA N(3)-cytidine methyltransferase</fullName>
        <ecNumber evidence="6">2.1.1.-</ecNumber>
    </recommendedName>
</protein>
<dbReference type="InterPro" id="IPR026113">
    <property type="entry name" value="METTL2/6/8-like"/>
</dbReference>
<dbReference type="PIRSF" id="PIRSF037755">
    <property type="entry name" value="Mettl2_prd"/>
    <property type="match status" value="1"/>
</dbReference>
<gene>
    <name evidence="9" type="ORF">UPYG_G00314180</name>
</gene>
<dbReference type="GO" id="GO:0008173">
    <property type="term" value="F:RNA methyltransferase activity"/>
    <property type="evidence" value="ECO:0007669"/>
    <property type="project" value="UniProtKB-ARBA"/>
</dbReference>
<keyword evidence="3 6" id="KW-0808">Transferase</keyword>
<dbReference type="SUPFAM" id="SSF53335">
    <property type="entry name" value="S-adenosyl-L-methionine-dependent methyltransferases"/>
    <property type="match status" value="1"/>
</dbReference>
<dbReference type="GO" id="GO:0032259">
    <property type="term" value="P:methylation"/>
    <property type="evidence" value="ECO:0007669"/>
    <property type="project" value="UniProtKB-KW"/>
</dbReference>
<evidence type="ECO:0000313" key="10">
    <source>
        <dbReference type="Proteomes" id="UP001557470"/>
    </source>
</evidence>
<dbReference type="Pfam" id="PF08242">
    <property type="entry name" value="Methyltransf_12"/>
    <property type="match status" value="1"/>
</dbReference>
<evidence type="ECO:0000256" key="3">
    <source>
        <dbReference type="ARBA" id="ARBA00022679"/>
    </source>
</evidence>
<evidence type="ECO:0000256" key="1">
    <source>
        <dbReference type="ARBA" id="ARBA00009725"/>
    </source>
</evidence>
<keyword evidence="10" id="KW-1185">Reference proteome</keyword>
<dbReference type="Proteomes" id="UP001557470">
    <property type="component" value="Unassembled WGS sequence"/>
</dbReference>
<reference evidence="9 10" key="1">
    <citation type="submission" date="2024-06" db="EMBL/GenBank/DDBJ databases">
        <authorList>
            <person name="Pan Q."/>
            <person name="Wen M."/>
            <person name="Jouanno E."/>
            <person name="Zahm M."/>
            <person name="Klopp C."/>
            <person name="Cabau C."/>
            <person name="Louis A."/>
            <person name="Berthelot C."/>
            <person name="Parey E."/>
            <person name="Roest Crollius H."/>
            <person name="Montfort J."/>
            <person name="Robinson-Rechavi M."/>
            <person name="Bouchez O."/>
            <person name="Lampietro C."/>
            <person name="Lopez Roques C."/>
            <person name="Donnadieu C."/>
            <person name="Postlethwait J."/>
            <person name="Bobe J."/>
            <person name="Verreycken H."/>
            <person name="Guiguen Y."/>
        </authorList>
    </citation>
    <scope>NUCLEOTIDE SEQUENCE [LARGE SCALE GENOMIC DNA]</scope>
    <source>
        <strain evidence="9">Up_M1</strain>
        <tissue evidence="9">Testis</tissue>
    </source>
</reference>
<evidence type="ECO:0000313" key="9">
    <source>
        <dbReference type="EMBL" id="KAL0963831.1"/>
    </source>
</evidence>
<keyword evidence="2 6" id="KW-0489">Methyltransferase</keyword>
<evidence type="ECO:0000256" key="6">
    <source>
        <dbReference type="PIRNR" id="PIRNR037755"/>
    </source>
</evidence>
<dbReference type="GO" id="GO:0008757">
    <property type="term" value="F:S-adenosylmethionine-dependent methyltransferase activity"/>
    <property type="evidence" value="ECO:0007669"/>
    <property type="project" value="UniProtKB-ARBA"/>
</dbReference>
<keyword evidence="4" id="KW-0949">S-adenosyl-L-methionine</keyword>
<name>A0ABD0WGP6_UMBPY</name>
<comment type="caution">
    <text evidence="9">The sequence shown here is derived from an EMBL/GenBank/DDBJ whole genome shotgun (WGS) entry which is preliminary data.</text>
</comment>
<comment type="similarity">
    <text evidence="1 6">Belongs to the methyltransferase superfamily. METL family.</text>
</comment>
<keyword evidence="5" id="KW-0819">tRNA processing</keyword>
<accession>A0ABD0WGP6</accession>
<dbReference type="PANTHER" id="PTHR22809">
    <property type="entry name" value="METHYLTRANSFERASE-RELATED"/>
    <property type="match status" value="1"/>
</dbReference>
<evidence type="ECO:0000256" key="7">
    <source>
        <dbReference type="SAM" id="MobiDB-lite"/>
    </source>
</evidence>
<sequence>MRRLWCLSIVSEAMGWSRFPCRQNSTGGRPRTPLGARILTNPEDIFQHNMWDHVKWSEEETEKARQKTEENSSLRIPLEEQGKYDKDACKYWDSFYEMHKDRFFKDRKWLFLEFPELLPSGSGSSGPEERKRGLQAACPEPETGQHASTHQHVDPLTTDCQQFIYQSGRDTVAARQTNSFPGEHATFRIFEVGCGAGNSVFPIVSSIKDTGAFLYCCDFSSCAVQLVQKHPDYDQSVCHAFVQDVCDEASSFPFPPLSLDAILLVFVLSSIHPERVQKVVNRLSKLLKPGGIFLFRDYGRYDLSQLRIKKVMFSWINRSVFVRKLLLKGRWNLCLFLHQR</sequence>
<dbReference type="InterPro" id="IPR013217">
    <property type="entry name" value="Methyltransf_12"/>
</dbReference>
<comment type="function">
    <text evidence="6">S-adenosyl-L-methionine-dependent methyltransferase.</text>
</comment>
<evidence type="ECO:0000259" key="8">
    <source>
        <dbReference type="Pfam" id="PF08242"/>
    </source>
</evidence>
<dbReference type="CDD" id="cd02440">
    <property type="entry name" value="AdoMet_MTases"/>
    <property type="match status" value="1"/>
</dbReference>
<dbReference type="GO" id="GO:0008033">
    <property type="term" value="P:tRNA processing"/>
    <property type="evidence" value="ECO:0007669"/>
    <property type="project" value="UniProtKB-KW"/>
</dbReference>
<dbReference type="PANTHER" id="PTHR22809:SF3">
    <property type="entry name" value="TRNA N(3)-METHYLCYTIDINE METHYLTRANSFERASE"/>
    <property type="match status" value="1"/>
</dbReference>
<proteinExistence type="inferred from homology"/>
<dbReference type="AlphaFoldDB" id="A0ABD0WGP6"/>